<accession>A0ABU9K2A8</accession>
<evidence type="ECO:0000313" key="1">
    <source>
        <dbReference type="EMBL" id="MEL3959244.1"/>
    </source>
</evidence>
<proteinExistence type="predicted"/>
<dbReference type="RefSeq" id="WP_342020874.1">
    <property type="nucleotide sequence ID" value="NZ_JBBYAK010000001.1"/>
</dbReference>
<evidence type="ECO:0000313" key="2">
    <source>
        <dbReference type="Proteomes" id="UP001459714"/>
    </source>
</evidence>
<name>A0ABU9K2A8_9BACI</name>
<dbReference type="EMBL" id="JBBYAK010000001">
    <property type="protein sequence ID" value="MEL3959244.1"/>
    <property type="molecule type" value="Genomic_DNA"/>
</dbReference>
<protein>
    <submittedName>
        <fullName evidence="1">Uncharacterized protein</fullName>
    </submittedName>
</protein>
<sequence length="97" mass="11560">MATRPLLVNFLSRKMPLFGDETSSRHLFWAKNTTFWRRNSFSSSLLGEKLHFLATRLILVVTFAWKTPLFGDETHSRRHFCMENSTFWRRDLFSSPF</sequence>
<keyword evidence="2" id="KW-1185">Reference proteome</keyword>
<comment type="caution">
    <text evidence="1">The sequence shown here is derived from an EMBL/GenBank/DDBJ whole genome shotgun (WGS) entry which is preliminary data.</text>
</comment>
<reference evidence="1 2" key="1">
    <citation type="submission" date="2024-03" db="EMBL/GenBank/DDBJ databases">
        <title>Bacilli Hybrid Assemblies.</title>
        <authorList>
            <person name="Kovac J."/>
        </authorList>
    </citation>
    <scope>NUCLEOTIDE SEQUENCE [LARGE SCALE GENOMIC DNA]</scope>
    <source>
        <strain evidence="1 2">FSL M8-0022</strain>
    </source>
</reference>
<dbReference type="Proteomes" id="UP001459714">
    <property type="component" value="Unassembled WGS sequence"/>
</dbReference>
<gene>
    <name evidence="1" type="ORF">NST17_18985</name>
</gene>
<organism evidence="1 2">
    <name type="scientific">Caldifermentibacillus hisashii</name>
    <dbReference type="NCBI Taxonomy" id="996558"/>
    <lineage>
        <taxon>Bacteria</taxon>
        <taxon>Bacillati</taxon>
        <taxon>Bacillota</taxon>
        <taxon>Bacilli</taxon>
        <taxon>Bacillales</taxon>
        <taxon>Bacillaceae</taxon>
        <taxon>Caldifermentibacillus</taxon>
    </lineage>
</organism>